<dbReference type="Proteomes" id="UP000471648">
    <property type="component" value="Unassembled WGS sequence"/>
</dbReference>
<dbReference type="RefSeq" id="WP_164355930.1">
    <property type="nucleotide sequence ID" value="NZ_JAAGME010000093.1"/>
</dbReference>
<dbReference type="InterPro" id="IPR029058">
    <property type="entry name" value="AB_hydrolase_fold"/>
</dbReference>
<keyword evidence="2" id="KW-0378">Hydrolase</keyword>
<evidence type="ECO:0000313" key="3">
    <source>
        <dbReference type="Proteomes" id="UP000471648"/>
    </source>
</evidence>
<reference evidence="2 3" key="1">
    <citation type="submission" date="2020-01" db="EMBL/GenBank/DDBJ databases">
        <title>Insect and environment-associated Actinomycetes.</title>
        <authorList>
            <person name="Currrie C."/>
            <person name="Chevrette M."/>
            <person name="Carlson C."/>
            <person name="Stubbendieck R."/>
            <person name="Wendt-Pienkowski E."/>
        </authorList>
    </citation>
    <scope>NUCLEOTIDE SEQUENCE [LARGE SCALE GENOMIC DNA]</scope>
    <source>
        <strain evidence="2 3">SID14438</strain>
    </source>
</reference>
<evidence type="ECO:0000313" key="2">
    <source>
        <dbReference type="EMBL" id="NEB65784.1"/>
    </source>
</evidence>
<protein>
    <submittedName>
        <fullName evidence="2">Alpha/beta hydrolase</fullName>
    </submittedName>
</protein>
<dbReference type="SUPFAM" id="SSF53474">
    <property type="entry name" value="alpha/beta-Hydrolases"/>
    <property type="match status" value="1"/>
</dbReference>
<name>A0A6N9UZ10_STRMI</name>
<dbReference type="EMBL" id="JAAGME010000093">
    <property type="protein sequence ID" value="NEB65784.1"/>
    <property type="molecule type" value="Genomic_DNA"/>
</dbReference>
<comment type="caution">
    <text evidence="2">The sequence shown here is derived from an EMBL/GenBank/DDBJ whole genome shotgun (WGS) entry which is preliminary data.</text>
</comment>
<gene>
    <name evidence="2" type="ORF">G3I39_01665</name>
</gene>
<accession>A0A6N9UZ10</accession>
<dbReference type="GO" id="GO:0016787">
    <property type="term" value="F:hydrolase activity"/>
    <property type="evidence" value="ECO:0007669"/>
    <property type="project" value="UniProtKB-KW"/>
</dbReference>
<organism evidence="2 3">
    <name type="scientific">Streptomyces microflavus</name>
    <name type="common">Streptomyces lipmanii</name>
    <dbReference type="NCBI Taxonomy" id="1919"/>
    <lineage>
        <taxon>Bacteria</taxon>
        <taxon>Bacillati</taxon>
        <taxon>Actinomycetota</taxon>
        <taxon>Actinomycetes</taxon>
        <taxon>Kitasatosporales</taxon>
        <taxon>Streptomycetaceae</taxon>
        <taxon>Streptomyces</taxon>
    </lineage>
</organism>
<dbReference type="AlphaFoldDB" id="A0A6N9UZ10"/>
<feature type="non-terminal residue" evidence="2">
    <location>
        <position position="88"/>
    </location>
</feature>
<proteinExistence type="predicted"/>
<sequence>APEHPTEEQKAERIAVAKAYARGCAERSGERLRHVTSLNNARDLEVLRAGLGERKLTFMGASYGTYFGALYATLFPSHVRRMVFDSAV</sequence>
<evidence type="ECO:0000259" key="1">
    <source>
        <dbReference type="Pfam" id="PF00561"/>
    </source>
</evidence>
<feature type="non-terminal residue" evidence="2">
    <location>
        <position position="1"/>
    </location>
</feature>
<dbReference type="Pfam" id="PF00561">
    <property type="entry name" value="Abhydrolase_1"/>
    <property type="match status" value="1"/>
</dbReference>
<dbReference type="InterPro" id="IPR000073">
    <property type="entry name" value="AB_hydrolase_1"/>
</dbReference>
<dbReference type="Gene3D" id="3.40.50.1820">
    <property type="entry name" value="alpha/beta hydrolase"/>
    <property type="match status" value="1"/>
</dbReference>
<feature type="domain" description="AB hydrolase-1" evidence="1">
    <location>
        <begin position="34"/>
        <end position="87"/>
    </location>
</feature>